<organism evidence="8 9">
    <name type="scientific">Roseibium litorale</name>
    <dbReference type="NCBI Taxonomy" id="2803841"/>
    <lineage>
        <taxon>Bacteria</taxon>
        <taxon>Pseudomonadati</taxon>
        <taxon>Pseudomonadota</taxon>
        <taxon>Alphaproteobacteria</taxon>
        <taxon>Hyphomicrobiales</taxon>
        <taxon>Stappiaceae</taxon>
        <taxon>Roseibium</taxon>
    </lineage>
</organism>
<evidence type="ECO:0000256" key="3">
    <source>
        <dbReference type="ARBA" id="ARBA00022692"/>
    </source>
</evidence>
<dbReference type="SUPFAM" id="SSF103473">
    <property type="entry name" value="MFS general substrate transporter"/>
    <property type="match status" value="1"/>
</dbReference>
<feature type="transmembrane region" description="Helical" evidence="6">
    <location>
        <begin position="484"/>
        <end position="502"/>
    </location>
</feature>
<keyword evidence="9" id="KW-1185">Reference proteome</keyword>
<evidence type="ECO:0000256" key="1">
    <source>
        <dbReference type="ARBA" id="ARBA00004127"/>
    </source>
</evidence>
<reference evidence="9" key="1">
    <citation type="submission" date="2020-09" db="EMBL/GenBank/DDBJ databases">
        <title>The genome sequence of strain Labrenzia suaedae 4C16A.</title>
        <authorList>
            <person name="Liu Y."/>
        </authorList>
    </citation>
    <scope>NUCLEOTIDE SEQUENCE [LARGE SCALE GENOMIC DNA]</scope>
    <source>
        <strain evidence="9">4C16A</strain>
    </source>
</reference>
<evidence type="ECO:0000313" key="8">
    <source>
        <dbReference type="EMBL" id="MBD8893254.1"/>
    </source>
</evidence>
<sequence>MSSQTTSEATASATPGHDDDSLLITDKRLRLFVYLVLMCSVFMAMMDVQIVSTALPTIVGEFGSIEGFSWVTSAYLLTSSAVMPLYGKLGDLFGRKYVLIAVIVLFAAGSIACAAAVSMETLIAARVLQALGGGGIMVSVFSVNADIFTPRERAKYQSYTSLVLMLAGAIGPTLGGFLTDHFGWRSIFLINVPIGIAVVISLSLLLPYKRPLRAPKIDYLGAALLAGAISSLVLWADSPTLFGSLIATESVAIVAAGCVCAISWVLVERRAAEPVIPLELFQNQTITLLLIISAAGGCMGIGMANYYALFLQSGLGLSPSMAGLFFIPLTGGIAFGSVNAGRLIFKTGLYKPFAIASAATAASLLVLLTFIDKDSSLVLLVILLFLQGMGTGIGQQVPLLGVQNAAPKRDVGAATGLTTLSRMGGASIAISVYGTLVSYVINSSSLTLPGAGKLENLTPEAIARLPAETQAAVHAAYIQALHPVFFTAALLGFLGLLAALCLKNRRLEHTPH</sequence>
<feature type="transmembrane region" description="Helical" evidence="6">
    <location>
        <begin position="98"/>
        <end position="117"/>
    </location>
</feature>
<comment type="caution">
    <text evidence="8">The sequence shown here is derived from an EMBL/GenBank/DDBJ whole genome shotgun (WGS) entry which is preliminary data.</text>
</comment>
<keyword evidence="2" id="KW-0813">Transport</keyword>
<keyword evidence="3 6" id="KW-0812">Transmembrane</keyword>
<dbReference type="InterPro" id="IPR036259">
    <property type="entry name" value="MFS_trans_sf"/>
</dbReference>
<protein>
    <submittedName>
        <fullName evidence="8">MFS transporter</fullName>
    </submittedName>
</protein>
<dbReference type="PANTHER" id="PTHR23501">
    <property type="entry name" value="MAJOR FACILITATOR SUPERFAMILY"/>
    <property type="match status" value="1"/>
</dbReference>
<dbReference type="Proteomes" id="UP000632063">
    <property type="component" value="Unassembled WGS sequence"/>
</dbReference>
<feature type="transmembrane region" description="Helical" evidence="6">
    <location>
        <begin position="31"/>
        <end position="55"/>
    </location>
</feature>
<dbReference type="PANTHER" id="PTHR23501:SF191">
    <property type="entry name" value="VACUOLAR BASIC AMINO ACID TRANSPORTER 4"/>
    <property type="match status" value="1"/>
</dbReference>
<dbReference type="InterPro" id="IPR020846">
    <property type="entry name" value="MFS_dom"/>
</dbReference>
<comment type="subcellular location">
    <subcellularLocation>
        <location evidence="1">Endomembrane system</location>
        <topology evidence="1">Multi-pass membrane protein</topology>
    </subcellularLocation>
</comment>
<gene>
    <name evidence="8" type="ORF">IG616_17050</name>
</gene>
<feature type="transmembrane region" description="Helical" evidence="6">
    <location>
        <begin position="423"/>
        <end position="441"/>
    </location>
</feature>
<keyword evidence="4 6" id="KW-1133">Transmembrane helix</keyword>
<feature type="domain" description="Major facilitator superfamily (MFS) profile" evidence="7">
    <location>
        <begin position="33"/>
        <end position="507"/>
    </location>
</feature>
<evidence type="ECO:0000259" key="7">
    <source>
        <dbReference type="PROSITE" id="PS50850"/>
    </source>
</evidence>
<evidence type="ECO:0000256" key="2">
    <source>
        <dbReference type="ARBA" id="ARBA00022448"/>
    </source>
</evidence>
<evidence type="ECO:0000256" key="6">
    <source>
        <dbReference type="SAM" id="Phobius"/>
    </source>
</evidence>
<evidence type="ECO:0000256" key="5">
    <source>
        <dbReference type="ARBA" id="ARBA00023136"/>
    </source>
</evidence>
<dbReference type="EMBL" id="JACYXI010000012">
    <property type="protein sequence ID" value="MBD8893254.1"/>
    <property type="molecule type" value="Genomic_DNA"/>
</dbReference>
<feature type="transmembrane region" description="Helical" evidence="6">
    <location>
        <begin position="321"/>
        <end position="341"/>
    </location>
</feature>
<feature type="transmembrane region" description="Helical" evidence="6">
    <location>
        <begin position="217"/>
        <end position="236"/>
    </location>
</feature>
<feature type="transmembrane region" description="Helical" evidence="6">
    <location>
        <begin position="184"/>
        <end position="205"/>
    </location>
</feature>
<name>A0ABR9CQZ6_9HYPH</name>
<reference evidence="8 9" key="2">
    <citation type="journal article" date="2021" name="Int. J. Syst. Evol. Microbiol.">
        <title>Roseibium litorale sp. nov., isolated from a tidal flat sediment and proposal for the reclassification of Labrenzia polysiphoniae as Roseibium polysiphoniae comb. nov.</title>
        <authorList>
            <person name="Liu Y."/>
            <person name="Pei T."/>
            <person name="Du J."/>
            <person name="Chao M."/>
            <person name="Deng M.R."/>
            <person name="Zhu H."/>
        </authorList>
    </citation>
    <scope>NUCLEOTIDE SEQUENCE [LARGE SCALE GENOMIC DNA]</scope>
    <source>
        <strain evidence="8 9">4C16A</strain>
    </source>
</reference>
<feature type="transmembrane region" description="Helical" evidence="6">
    <location>
        <begin position="159"/>
        <end position="178"/>
    </location>
</feature>
<proteinExistence type="predicted"/>
<dbReference type="Pfam" id="PF07690">
    <property type="entry name" value="MFS_1"/>
    <property type="match status" value="1"/>
</dbReference>
<feature type="transmembrane region" description="Helical" evidence="6">
    <location>
        <begin position="288"/>
        <end position="309"/>
    </location>
</feature>
<dbReference type="RefSeq" id="WP_192149383.1">
    <property type="nucleotide sequence ID" value="NZ_JACYXI010000012.1"/>
</dbReference>
<accession>A0ABR9CQZ6</accession>
<dbReference type="CDD" id="cd17502">
    <property type="entry name" value="MFS_Azr1_MDR_like"/>
    <property type="match status" value="1"/>
</dbReference>
<feature type="transmembrane region" description="Helical" evidence="6">
    <location>
        <begin position="123"/>
        <end position="147"/>
    </location>
</feature>
<feature type="transmembrane region" description="Helical" evidence="6">
    <location>
        <begin position="377"/>
        <end position="402"/>
    </location>
</feature>
<feature type="transmembrane region" description="Helical" evidence="6">
    <location>
        <begin position="353"/>
        <end position="371"/>
    </location>
</feature>
<feature type="transmembrane region" description="Helical" evidence="6">
    <location>
        <begin position="67"/>
        <end position="86"/>
    </location>
</feature>
<dbReference type="Gene3D" id="1.20.1250.20">
    <property type="entry name" value="MFS general substrate transporter like domains"/>
    <property type="match status" value="1"/>
</dbReference>
<feature type="transmembrane region" description="Helical" evidence="6">
    <location>
        <begin position="242"/>
        <end position="267"/>
    </location>
</feature>
<keyword evidence="5 6" id="KW-0472">Membrane</keyword>
<evidence type="ECO:0000313" key="9">
    <source>
        <dbReference type="Proteomes" id="UP000632063"/>
    </source>
</evidence>
<dbReference type="InterPro" id="IPR011701">
    <property type="entry name" value="MFS"/>
</dbReference>
<dbReference type="PROSITE" id="PS50850">
    <property type="entry name" value="MFS"/>
    <property type="match status" value="1"/>
</dbReference>
<evidence type="ECO:0000256" key="4">
    <source>
        <dbReference type="ARBA" id="ARBA00022989"/>
    </source>
</evidence>
<dbReference type="Gene3D" id="1.20.1720.10">
    <property type="entry name" value="Multidrug resistance protein D"/>
    <property type="match status" value="1"/>
</dbReference>